<organism evidence="1">
    <name type="scientific">Anguilla anguilla</name>
    <name type="common">European freshwater eel</name>
    <name type="synonym">Muraena anguilla</name>
    <dbReference type="NCBI Taxonomy" id="7936"/>
    <lineage>
        <taxon>Eukaryota</taxon>
        <taxon>Metazoa</taxon>
        <taxon>Chordata</taxon>
        <taxon>Craniata</taxon>
        <taxon>Vertebrata</taxon>
        <taxon>Euteleostomi</taxon>
        <taxon>Actinopterygii</taxon>
        <taxon>Neopterygii</taxon>
        <taxon>Teleostei</taxon>
        <taxon>Anguilliformes</taxon>
        <taxon>Anguillidae</taxon>
        <taxon>Anguilla</taxon>
    </lineage>
</organism>
<protein>
    <submittedName>
        <fullName evidence="1">Uncharacterized protein</fullName>
    </submittedName>
</protein>
<reference evidence="1" key="2">
    <citation type="journal article" date="2015" name="Fish Shellfish Immunol.">
        <title>Early steps in the European eel (Anguilla anguilla)-Vibrio vulnificus interaction in the gills: Role of the RtxA13 toxin.</title>
        <authorList>
            <person name="Callol A."/>
            <person name="Pajuelo D."/>
            <person name="Ebbesson L."/>
            <person name="Teles M."/>
            <person name="MacKenzie S."/>
            <person name="Amaro C."/>
        </authorList>
    </citation>
    <scope>NUCLEOTIDE SEQUENCE</scope>
</reference>
<dbReference type="EMBL" id="GBXM01042083">
    <property type="protein sequence ID" value="JAH66494.1"/>
    <property type="molecule type" value="Transcribed_RNA"/>
</dbReference>
<name>A0A0E9UKX6_ANGAN</name>
<evidence type="ECO:0000313" key="1">
    <source>
        <dbReference type="EMBL" id="JAH66494.1"/>
    </source>
</evidence>
<dbReference type="AlphaFoldDB" id="A0A0E9UKX6"/>
<sequence>MPTNATVASMLGTFFWISTVTFHCCQFQFLMTVACNCKNILYLTAEMD</sequence>
<proteinExistence type="predicted"/>
<reference evidence="1" key="1">
    <citation type="submission" date="2014-11" db="EMBL/GenBank/DDBJ databases">
        <authorList>
            <person name="Amaro Gonzalez C."/>
        </authorList>
    </citation>
    <scope>NUCLEOTIDE SEQUENCE</scope>
</reference>
<accession>A0A0E9UKX6</accession>